<dbReference type="OrthoDB" id="9780595at2"/>
<dbReference type="InterPro" id="IPR052718">
    <property type="entry name" value="NmrA-type_oxidoreductase"/>
</dbReference>
<accession>A0A2S6I5Z8</accession>
<dbReference type="Pfam" id="PF05368">
    <property type="entry name" value="NmrA"/>
    <property type="match status" value="1"/>
</dbReference>
<name>A0A2S6I5Z8_9BACT</name>
<feature type="domain" description="NmrA-like" evidence="1">
    <location>
        <begin position="2"/>
        <end position="251"/>
    </location>
</feature>
<dbReference type="InterPro" id="IPR008030">
    <property type="entry name" value="NmrA-like"/>
</dbReference>
<evidence type="ECO:0000259" key="1">
    <source>
        <dbReference type="Pfam" id="PF05368"/>
    </source>
</evidence>
<proteinExistence type="predicted"/>
<reference evidence="2 3" key="1">
    <citation type="submission" date="2018-02" db="EMBL/GenBank/DDBJ databases">
        <title>Genomic Encyclopedia of Archaeal and Bacterial Type Strains, Phase II (KMG-II): from individual species to whole genera.</title>
        <authorList>
            <person name="Goeker M."/>
        </authorList>
    </citation>
    <scope>NUCLEOTIDE SEQUENCE [LARGE SCALE GENOMIC DNA]</scope>
    <source>
        <strain evidence="2 3">DSM 29526</strain>
    </source>
</reference>
<evidence type="ECO:0000313" key="2">
    <source>
        <dbReference type="EMBL" id="PPK86559.1"/>
    </source>
</evidence>
<dbReference type="RefSeq" id="WP_104420985.1">
    <property type="nucleotide sequence ID" value="NZ_PTJC01000006.1"/>
</dbReference>
<dbReference type="SUPFAM" id="SSF51735">
    <property type="entry name" value="NAD(P)-binding Rossmann-fold domains"/>
    <property type="match status" value="1"/>
</dbReference>
<sequence length="292" mass="30959">MIIITGATGQLGQQVISALRGQLPASEIVASVRDSAKATSQLGDGIQVRTGDFTQRRDLETAFSGASQVFIVSVDKVGKDATDMHKAAIQAARAAGAGRILYTSHQGARLDSPFAAAHDHAVTEEFLADGPTSFTALRHGFYAESALHIIGSGLRDGEMRVPEDGPISWTARADLAAADAAILADSGRIDGISAPLTGTEMYTMSDLACLASEESGREIKLVTVSDEEWLAATEARGVPKIYAQMLLGTFLAARRGDFAVVDPTLENLIGRPPVGMRDILRDFLQEPRTAVH</sequence>
<dbReference type="AlphaFoldDB" id="A0A2S6I5Z8"/>
<dbReference type="PANTHER" id="PTHR47129:SF1">
    <property type="entry name" value="NMRA-LIKE DOMAIN-CONTAINING PROTEIN"/>
    <property type="match status" value="1"/>
</dbReference>
<dbReference type="PANTHER" id="PTHR47129">
    <property type="entry name" value="QUINONE OXIDOREDUCTASE 2"/>
    <property type="match status" value="1"/>
</dbReference>
<dbReference type="InterPro" id="IPR036291">
    <property type="entry name" value="NAD(P)-bd_dom_sf"/>
</dbReference>
<dbReference type="EMBL" id="PTJC01000006">
    <property type="protein sequence ID" value="PPK86559.1"/>
    <property type="molecule type" value="Genomic_DNA"/>
</dbReference>
<organism evidence="2 3">
    <name type="scientific">Neolewinella xylanilytica</name>
    <dbReference type="NCBI Taxonomy" id="1514080"/>
    <lineage>
        <taxon>Bacteria</taxon>
        <taxon>Pseudomonadati</taxon>
        <taxon>Bacteroidota</taxon>
        <taxon>Saprospiria</taxon>
        <taxon>Saprospirales</taxon>
        <taxon>Lewinellaceae</taxon>
        <taxon>Neolewinella</taxon>
    </lineage>
</organism>
<dbReference type="Gene3D" id="3.40.50.720">
    <property type="entry name" value="NAD(P)-binding Rossmann-like Domain"/>
    <property type="match status" value="1"/>
</dbReference>
<protein>
    <submittedName>
        <fullName evidence="2">Uncharacterized protein YbjT (DUF2867 family)</fullName>
    </submittedName>
</protein>
<keyword evidence="3" id="KW-1185">Reference proteome</keyword>
<comment type="caution">
    <text evidence="2">The sequence shown here is derived from an EMBL/GenBank/DDBJ whole genome shotgun (WGS) entry which is preliminary data.</text>
</comment>
<evidence type="ECO:0000313" key="3">
    <source>
        <dbReference type="Proteomes" id="UP000237662"/>
    </source>
</evidence>
<dbReference type="Gene3D" id="3.90.25.10">
    <property type="entry name" value="UDP-galactose 4-epimerase, domain 1"/>
    <property type="match status" value="1"/>
</dbReference>
<dbReference type="Proteomes" id="UP000237662">
    <property type="component" value="Unassembled WGS sequence"/>
</dbReference>
<gene>
    <name evidence="2" type="ORF">CLV84_3492</name>
</gene>